<name>A0A081BQM8_9BACT</name>
<dbReference type="Proteomes" id="UP000030700">
    <property type="component" value="Unassembled WGS sequence"/>
</dbReference>
<sequence length="282" mass="31179">MKTTYLCAECLLRQACEACDKAFESWEERYETVDWVINKLQNSFSDAVPEMLATEIHQMVKSASSTDPYRVLKEETNSIFRALADEVKPELTTLKEKVLASVLANAVDAAVPLTVDAESIGYFNEPLSEGLKQGFAIDEFEKFENSLRDAKTILYLTDNCGEIALDAIVIEALAEMGKTIVISPKEEPILNDATVDDVEELGLGQYGAIIPHAKDTIGLTLDNMAAGFLDVWENSDLIIAKGIGYYQTLFGVRENIAFLLKAICHPIARSLNVKKGDNIILF</sequence>
<gene>
    <name evidence="2" type="ORF">U14_04982</name>
</gene>
<evidence type="ECO:0000259" key="1">
    <source>
        <dbReference type="Pfam" id="PF01937"/>
    </source>
</evidence>
<dbReference type="HOGENOM" id="CLU_071520_0_0_0"/>
<dbReference type="PIRSF" id="PIRSF006593">
    <property type="entry name" value="UCP006593"/>
    <property type="match status" value="1"/>
</dbReference>
<organism evidence="2 3">
    <name type="scientific">Candidatus Moduliflexus flocculans</name>
    <dbReference type="NCBI Taxonomy" id="1499966"/>
    <lineage>
        <taxon>Bacteria</taxon>
        <taxon>Candidatus Moduliflexota</taxon>
        <taxon>Candidatus Moduliflexia</taxon>
        <taxon>Candidatus Moduliflexales</taxon>
        <taxon>Candidatus Moduliflexaceae</taxon>
    </lineage>
</organism>
<reference evidence="2 3" key="1">
    <citation type="journal article" date="2015" name="PeerJ">
        <title>First genomic representation of candidate bacterial phylum KSB3 points to enhanced environmental sensing as a trigger of wastewater bulking.</title>
        <authorList>
            <person name="Sekiguchi Y."/>
            <person name="Ohashi A."/>
            <person name="Parks D.H."/>
            <person name="Yamauchi T."/>
            <person name="Tyson G.W."/>
            <person name="Hugenholtz P."/>
        </authorList>
    </citation>
    <scope>NUCLEOTIDE SEQUENCE [LARGE SCALE GENOMIC DNA]</scope>
</reference>
<dbReference type="SUPFAM" id="SSF111321">
    <property type="entry name" value="AF1104-like"/>
    <property type="match status" value="1"/>
</dbReference>
<dbReference type="Gene3D" id="1.10.8.380">
    <property type="entry name" value="Uncharacterised protein PF01937, DUF89, domain 1"/>
    <property type="match status" value="1"/>
</dbReference>
<dbReference type="AlphaFoldDB" id="A0A081BQM8"/>
<dbReference type="EMBL" id="DF820460">
    <property type="protein sequence ID" value="GAK53709.1"/>
    <property type="molecule type" value="Genomic_DNA"/>
</dbReference>
<keyword evidence="3" id="KW-1185">Reference proteome</keyword>
<dbReference type="InterPro" id="IPR036075">
    <property type="entry name" value="ARMT-1-like_metal-bd_sf"/>
</dbReference>
<dbReference type="Gene3D" id="3.40.50.10880">
    <property type="entry name" value="Uncharacterised protein PF01937, DUF89, domain 3"/>
    <property type="match status" value="1"/>
</dbReference>
<feature type="domain" description="Damage-control phosphatase ARMT1-like metal-binding" evidence="1">
    <location>
        <begin position="4"/>
        <end position="279"/>
    </location>
</feature>
<dbReference type="STRING" id="1499966.U14_04982"/>
<protein>
    <recommendedName>
        <fullName evidence="1">Damage-control phosphatase ARMT1-like metal-binding domain-containing protein</fullName>
    </recommendedName>
</protein>
<accession>A0A081BQM8</accession>
<evidence type="ECO:0000313" key="2">
    <source>
        <dbReference type="EMBL" id="GAK53709.1"/>
    </source>
</evidence>
<dbReference type="InterPro" id="IPR002791">
    <property type="entry name" value="ARMT1-like_metal-bd"/>
</dbReference>
<evidence type="ECO:0000313" key="3">
    <source>
        <dbReference type="Proteomes" id="UP000030700"/>
    </source>
</evidence>
<proteinExistence type="predicted"/>
<dbReference type="Pfam" id="PF01937">
    <property type="entry name" value="ARMT1-like_dom"/>
    <property type="match status" value="1"/>
</dbReference>
<dbReference type="InterPro" id="IPR014444">
    <property type="entry name" value="PH1575-like"/>
</dbReference>